<dbReference type="PROSITE" id="PS50110">
    <property type="entry name" value="RESPONSE_REGULATORY"/>
    <property type="match status" value="1"/>
</dbReference>
<evidence type="ECO:0000256" key="1">
    <source>
        <dbReference type="ARBA" id="ARBA00022553"/>
    </source>
</evidence>
<reference evidence="2 3" key="1">
    <citation type="submission" date="2018-08" db="EMBL/GenBank/DDBJ databases">
        <title>Lysobacter soli KCTC 22011, whole genome shotgun sequence.</title>
        <authorList>
            <person name="Zhang X."/>
            <person name="Feng G."/>
            <person name="Zhu H."/>
        </authorList>
    </citation>
    <scope>NUCLEOTIDE SEQUENCE [LARGE SCALE GENOMIC DNA]</scope>
    <source>
        <strain evidence="2 3">KCTC 22011</strain>
    </source>
</reference>
<organism evidence="2 3">
    <name type="scientific">Lysobacter soli</name>
    <dbReference type="NCBI Taxonomy" id="453783"/>
    <lineage>
        <taxon>Bacteria</taxon>
        <taxon>Pseudomonadati</taxon>
        <taxon>Pseudomonadota</taxon>
        <taxon>Gammaproteobacteria</taxon>
        <taxon>Lysobacterales</taxon>
        <taxon>Lysobacteraceae</taxon>
        <taxon>Lysobacter</taxon>
    </lineage>
</organism>
<dbReference type="InterPro" id="IPR050595">
    <property type="entry name" value="Bact_response_regulator"/>
</dbReference>
<dbReference type="Proteomes" id="UP000256829">
    <property type="component" value="Unassembled WGS sequence"/>
</dbReference>
<dbReference type="Pfam" id="PF00072">
    <property type="entry name" value="Response_reg"/>
    <property type="match status" value="1"/>
</dbReference>
<dbReference type="RefSeq" id="WP_115844860.1">
    <property type="nucleotide sequence ID" value="NZ_CP046603.1"/>
</dbReference>
<dbReference type="PANTHER" id="PTHR44591:SF21">
    <property type="entry name" value="TWO-COMPONENT RESPONSE REGULATOR"/>
    <property type="match status" value="1"/>
</dbReference>
<accession>A0A3D8V848</accession>
<gene>
    <name evidence="2" type="ORF">DX912_17715</name>
</gene>
<comment type="caution">
    <text evidence="2">The sequence shown here is derived from an EMBL/GenBank/DDBJ whole genome shotgun (WGS) entry which is preliminary data.</text>
</comment>
<dbReference type="InterPro" id="IPR001789">
    <property type="entry name" value="Sig_transdc_resp-reg_receiver"/>
</dbReference>
<dbReference type="CDD" id="cd00156">
    <property type="entry name" value="REC"/>
    <property type="match status" value="1"/>
</dbReference>
<dbReference type="SMART" id="SM00448">
    <property type="entry name" value="REC"/>
    <property type="match status" value="1"/>
</dbReference>
<dbReference type="InterPro" id="IPR011006">
    <property type="entry name" value="CheY-like_superfamily"/>
</dbReference>
<name>A0A3D8V848_9GAMM</name>
<dbReference type="OrthoDB" id="9784719at2"/>
<dbReference type="GO" id="GO:0000160">
    <property type="term" value="P:phosphorelay signal transduction system"/>
    <property type="evidence" value="ECO:0007669"/>
    <property type="project" value="InterPro"/>
</dbReference>
<evidence type="ECO:0000313" key="3">
    <source>
        <dbReference type="Proteomes" id="UP000256829"/>
    </source>
</evidence>
<dbReference type="SUPFAM" id="SSF52172">
    <property type="entry name" value="CheY-like"/>
    <property type="match status" value="1"/>
</dbReference>
<dbReference type="PANTHER" id="PTHR44591">
    <property type="entry name" value="STRESS RESPONSE REGULATOR PROTEIN 1"/>
    <property type="match status" value="1"/>
</dbReference>
<sequence>MSEVRVLLVEDEDDLRLLIGEALRMTGYRVSTAADGPQAVTAMEREAFDVVVSDVSMPNGMSGIELSDHVARLQPHARVILASGFARAQLPALPGNVIFLPKPYRIPQLLALLPERAEPGDAPLPA</sequence>
<dbReference type="Gene3D" id="3.40.50.2300">
    <property type="match status" value="1"/>
</dbReference>
<keyword evidence="1" id="KW-0597">Phosphoprotein</keyword>
<protein>
    <submittedName>
        <fullName evidence="2">Response regulator</fullName>
    </submittedName>
</protein>
<evidence type="ECO:0000313" key="2">
    <source>
        <dbReference type="EMBL" id="RDY65429.1"/>
    </source>
</evidence>
<dbReference type="AlphaFoldDB" id="A0A3D8V848"/>
<keyword evidence="3" id="KW-1185">Reference proteome</keyword>
<proteinExistence type="predicted"/>
<dbReference type="EMBL" id="QTJR01000019">
    <property type="protein sequence ID" value="RDY65429.1"/>
    <property type="molecule type" value="Genomic_DNA"/>
</dbReference>